<feature type="non-terminal residue" evidence="5">
    <location>
        <position position="174"/>
    </location>
</feature>
<keyword evidence="6" id="KW-1185">Reference proteome</keyword>
<dbReference type="FunFam" id="3.40.630.30:FF:000064">
    <property type="entry name" value="GNAT family acetyltransferase"/>
    <property type="match status" value="1"/>
</dbReference>
<dbReference type="PANTHER" id="PTHR10545:SF29">
    <property type="entry name" value="GH14572P-RELATED"/>
    <property type="match status" value="1"/>
</dbReference>
<dbReference type="GeneID" id="54403322"/>
<accession>A0A6A6A8J4</accession>
<dbReference type="InterPro" id="IPR016181">
    <property type="entry name" value="Acyl_CoA_acyltransferase"/>
</dbReference>
<dbReference type="RefSeq" id="XP_033521914.1">
    <property type="nucleotide sequence ID" value="XM_033662890.1"/>
</dbReference>
<dbReference type="SUPFAM" id="SSF55729">
    <property type="entry name" value="Acyl-CoA N-acyltransferases (Nat)"/>
    <property type="match status" value="1"/>
</dbReference>
<evidence type="ECO:0000256" key="1">
    <source>
        <dbReference type="ARBA" id="ARBA00008694"/>
    </source>
</evidence>
<comment type="similarity">
    <text evidence="1">Belongs to the acetyltransferase family.</text>
</comment>
<evidence type="ECO:0000256" key="3">
    <source>
        <dbReference type="ARBA" id="ARBA00023315"/>
    </source>
</evidence>
<reference evidence="5" key="1">
    <citation type="journal article" date="2020" name="Stud. Mycol.">
        <title>101 Dothideomycetes genomes: a test case for predicting lifestyles and emergence of pathogens.</title>
        <authorList>
            <person name="Haridas S."/>
            <person name="Albert R."/>
            <person name="Binder M."/>
            <person name="Bloem J."/>
            <person name="Labutti K."/>
            <person name="Salamov A."/>
            <person name="Andreopoulos B."/>
            <person name="Baker S."/>
            <person name="Barry K."/>
            <person name="Bills G."/>
            <person name="Bluhm B."/>
            <person name="Cannon C."/>
            <person name="Castanera R."/>
            <person name="Culley D."/>
            <person name="Daum C."/>
            <person name="Ezra D."/>
            <person name="Gonzalez J."/>
            <person name="Henrissat B."/>
            <person name="Kuo A."/>
            <person name="Liang C."/>
            <person name="Lipzen A."/>
            <person name="Lutzoni F."/>
            <person name="Magnuson J."/>
            <person name="Mondo S."/>
            <person name="Nolan M."/>
            <person name="Ohm R."/>
            <person name="Pangilinan J."/>
            <person name="Park H.-J."/>
            <person name="Ramirez L."/>
            <person name="Alfaro M."/>
            <person name="Sun H."/>
            <person name="Tritt A."/>
            <person name="Yoshinaga Y."/>
            <person name="Zwiers L.-H."/>
            <person name="Turgeon B."/>
            <person name="Goodwin S."/>
            <person name="Spatafora J."/>
            <person name="Crous P."/>
            <person name="Grigoriev I."/>
        </authorList>
    </citation>
    <scope>NUCLEOTIDE SEQUENCE</scope>
    <source>
        <strain evidence="5">CBS 119687</strain>
    </source>
</reference>
<evidence type="ECO:0000256" key="2">
    <source>
        <dbReference type="ARBA" id="ARBA00022679"/>
    </source>
</evidence>
<gene>
    <name evidence="5" type="ORF">P153DRAFT_268885</name>
</gene>
<keyword evidence="3" id="KW-0012">Acyltransferase</keyword>
<dbReference type="EMBL" id="ML977510">
    <property type="protein sequence ID" value="KAF2127525.1"/>
    <property type="molecule type" value="Genomic_DNA"/>
</dbReference>
<organism evidence="5 6">
    <name type="scientific">Dothidotthia symphoricarpi CBS 119687</name>
    <dbReference type="NCBI Taxonomy" id="1392245"/>
    <lineage>
        <taxon>Eukaryota</taxon>
        <taxon>Fungi</taxon>
        <taxon>Dikarya</taxon>
        <taxon>Ascomycota</taxon>
        <taxon>Pezizomycotina</taxon>
        <taxon>Dothideomycetes</taxon>
        <taxon>Pleosporomycetidae</taxon>
        <taxon>Pleosporales</taxon>
        <taxon>Dothidotthiaceae</taxon>
        <taxon>Dothidotthia</taxon>
    </lineage>
</organism>
<dbReference type="Pfam" id="PF00583">
    <property type="entry name" value="Acetyltransf_1"/>
    <property type="match status" value="1"/>
</dbReference>
<dbReference type="InterPro" id="IPR051016">
    <property type="entry name" value="Diverse_Substrate_AcTransf"/>
</dbReference>
<dbReference type="Proteomes" id="UP000799771">
    <property type="component" value="Unassembled WGS sequence"/>
</dbReference>
<dbReference type="InterPro" id="IPR000182">
    <property type="entry name" value="GNAT_dom"/>
</dbReference>
<dbReference type="GO" id="GO:0008080">
    <property type="term" value="F:N-acetyltransferase activity"/>
    <property type="evidence" value="ECO:0007669"/>
    <property type="project" value="TreeGrafter"/>
</dbReference>
<evidence type="ECO:0000313" key="5">
    <source>
        <dbReference type="EMBL" id="KAF2127525.1"/>
    </source>
</evidence>
<name>A0A6A6A8J4_9PLEO</name>
<dbReference type="Gene3D" id="3.40.630.30">
    <property type="match status" value="1"/>
</dbReference>
<dbReference type="PANTHER" id="PTHR10545">
    <property type="entry name" value="DIAMINE N-ACETYLTRANSFERASE"/>
    <property type="match status" value="1"/>
</dbReference>
<protein>
    <submittedName>
        <fullName evidence="5">GCN5-related N-acetyltransferas-like protein</fullName>
    </submittedName>
</protein>
<dbReference type="PROSITE" id="PS51186">
    <property type="entry name" value="GNAT"/>
    <property type="match status" value="1"/>
</dbReference>
<proteinExistence type="inferred from homology"/>
<evidence type="ECO:0000259" key="4">
    <source>
        <dbReference type="PROSITE" id="PS51186"/>
    </source>
</evidence>
<dbReference type="AlphaFoldDB" id="A0A6A6A8J4"/>
<dbReference type="OrthoDB" id="7305308at2759"/>
<dbReference type="CDD" id="cd04301">
    <property type="entry name" value="NAT_SF"/>
    <property type="match status" value="1"/>
</dbReference>
<sequence length="174" mass="19097">MQSNGATIRYATREDVPAILSLIKELAAYEKASSSVEATESTLLQTLSFPQPTSSPTQFTPGFAKTLLVTAPDGSTCAMALFCYNYSTWTGPGVYLEDLFVQPDYRGRGYGTMLLAQLARETKMVGGKRLEWSCLDWNTRSLAFYEGGKVGAKRKTEWLGLRVEGEALEKLAGE</sequence>
<keyword evidence="2" id="KW-0808">Transferase</keyword>
<evidence type="ECO:0000313" key="6">
    <source>
        <dbReference type="Proteomes" id="UP000799771"/>
    </source>
</evidence>
<feature type="domain" description="N-acetyltransferase" evidence="4">
    <location>
        <begin position="6"/>
        <end position="174"/>
    </location>
</feature>